<evidence type="ECO:0000313" key="2">
    <source>
        <dbReference type="Proteomes" id="UP001303324"/>
    </source>
</evidence>
<dbReference type="Pfam" id="PF13122">
    <property type="entry name" value="DUF3977"/>
    <property type="match status" value="1"/>
</dbReference>
<gene>
    <name evidence="1" type="ORF">RH061_09410</name>
</gene>
<sequence>MKFIEAGIGNTWAVRTEIEIENGIEYEVRGIQGPILFHSVYIRLWFRKTVIILDSREGFKKVHKNHRNFKLLLGIVSKQ</sequence>
<organism evidence="1 2">
    <name type="scientific">Mesobacillus jeotgali</name>
    <dbReference type="NCBI Taxonomy" id="129985"/>
    <lineage>
        <taxon>Bacteria</taxon>
        <taxon>Bacillati</taxon>
        <taxon>Bacillota</taxon>
        <taxon>Bacilli</taxon>
        <taxon>Bacillales</taxon>
        <taxon>Bacillaceae</taxon>
        <taxon>Mesobacillus</taxon>
    </lineage>
</organism>
<protein>
    <submittedName>
        <fullName evidence="1">DUF3977 family protein</fullName>
    </submittedName>
</protein>
<dbReference type="EMBL" id="CP134494">
    <property type="protein sequence ID" value="WNF24682.1"/>
    <property type="molecule type" value="Genomic_DNA"/>
</dbReference>
<proteinExistence type="predicted"/>
<accession>A0ABY9VP91</accession>
<reference evidence="1 2" key="1">
    <citation type="submission" date="2023-09" db="EMBL/GenBank/DDBJ databases">
        <title>Microbial mechanism of fulvic acid promoting antimony reduction mineralization in rice fields.</title>
        <authorList>
            <person name="Chen G."/>
            <person name="Lan J."/>
        </authorList>
    </citation>
    <scope>NUCLEOTIDE SEQUENCE [LARGE SCALE GENOMIC DNA]</scope>
    <source>
        <strain evidence="1 2">PS1</strain>
    </source>
</reference>
<keyword evidence="2" id="KW-1185">Reference proteome</keyword>
<name>A0ABY9VP91_9BACI</name>
<evidence type="ECO:0000313" key="1">
    <source>
        <dbReference type="EMBL" id="WNF24682.1"/>
    </source>
</evidence>
<dbReference type="Proteomes" id="UP001303324">
    <property type="component" value="Chromosome"/>
</dbReference>
<dbReference type="RefSeq" id="WP_311075611.1">
    <property type="nucleotide sequence ID" value="NZ_CP134494.1"/>
</dbReference>
<dbReference type="InterPro" id="IPR025009">
    <property type="entry name" value="DUF3977"/>
</dbReference>